<name>A0A086T3Y6_HAPC1</name>
<feature type="compositionally biased region" description="Basic and acidic residues" evidence="1">
    <location>
        <begin position="11"/>
        <end position="32"/>
    </location>
</feature>
<comment type="caution">
    <text evidence="2">The sequence shown here is derived from an EMBL/GenBank/DDBJ whole genome shotgun (WGS) entry which is preliminary data.</text>
</comment>
<evidence type="ECO:0000313" key="2">
    <source>
        <dbReference type="EMBL" id="KFH44068.1"/>
    </source>
</evidence>
<dbReference type="Proteomes" id="UP000029964">
    <property type="component" value="Unassembled WGS sequence"/>
</dbReference>
<organism evidence="2 3">
    <name type="scientific">Hapsidospora chrysogenum (strain ATCC 11550 / CBS 779.69 / DSM 880 / IAM 14645 / JCM 23072 / IMI 49137)</name>
    <name type="common">Acremonium chrysogenum</name>
    <dbReference type="NCBI Taxonomy" id="857340"/>
    <lineage>
        <taxon>Eukaryota</taxon>
        <taxon>Fungi</taxon>
        <taxon>Dikarya</taxon>
        <taxon>Ascomycota</taxon>
        <taxon>Pezizomycotina</taxon>
        <taxon>Sordariomycetes</taxon>
        <taxon>Hypocreomycetidae</taxon>
        <taxon>Hypocreales</taxon>
        <taxon>Bionectriaceae</taxon>
        <taxon>Hapsidospora</taxon>
    </lineage>
</organism>
<evidence type="ECO:0000256" key="1">
    <source>
        <dbReference type="SAM" id="MobiDB-lite"/>
    </source>
</evidence>
<evidence type="ECO:0000313" key="3">
    <source>
        <dbReference type="Proteomes" id="UP000029964"/>
    </source>
</evidence>
<gene>
    <name evidence="2" type="ORF">ACRE_051450</name>
</gene>
<dbReference type="STRING" id="857340.A0A086T3Y6"/>
<protein>
    <submittedName>
        <fullName evidence="2">Uncharacterized protein</fullName>
    </submittedName>
</protein>
<dbReference type="AlphaFoldDB" id="A0A086T3Y6"/>
<dbReference type="OrthoDB" id="5153366at2759"/>
<feature type="compositionally biased region" description="Basic and acidic residues" evidence="1">
    <location>
        <begin position="79"/>
        <end position="96"/>
    </location>
</feature>
<feature type="compositionally biased region" description="Basic residues" evidence="1">
    <location>
        <begin position="33"/>
        <end position="43"/>
    </location>
</feature>
<sequence>MPDYYNYPPRRQRDGLNADYYRDAQPRDDYNRRSRHHNPVGHRGRADRDHGHGPVAASRNHRTHHSPERRPHRSSRAGHHPDYYDHQRRRSPDSSPHRHPRTRNHGGRHQPEPRRRTRAVTNTRPDDRLHHAAKAAIDAAAVEAIRVRRQPGEWAGQKGVRVATAALGAVAADRARHKFSDDDGKDKHSGRHLIESAVGGLVANRLLNGSRKQDLGRRRRRRR</sequence>
<keyword evidence="3" id="KW-1185">Reference proteome</keyword>
<dbReference type="EMBL" id="JPKY01000055">
    <property type="protein sequence ID" value="KFH44068.1"/>
    <property type="molecule type" value="Genomic_DNA"/>
</dbReference>
<reference evidence="3" key="1">
    <citation type="journal article" date="2014" name="Genome Announc.">
        <title>Genome sequence and annotation of Acremonium chrysogenum, producer of the beta-lactam antibiotic cephalosporin C.</title>
        <authorList>
            <person name="Terfehr D."/>
            <person name="Dahlmann T.A."/>
            <person name="Specht T."/>
            <person name="Zadra I."/>
            <person name="Kuernsteiner H."/>
            <person name="Kueck U."/>
        </authorList>
    </citation>
    <scope>NUCLEOTIDE SEQUENCE [LARGE SCALE GENOMIC DNA]</scope>
    <source>
        <strain evidence="3">ATCC 11550 / CBS 779.69 / DSM 880 / IAM 14645 / JCM 23072 / IMI 49137</strain>
    </source>
</reference>
<feature type="region of interest" description="Disordered" evidence="1">
    <location>
        <begin position="1"/>
        <end position="126"/>
    </location>
</feature>
<dbReference type="HOGENOM" id="CLU_1408842_0_0_1"/>
<proteinExistence type="predicted"/>
<feature type="compositionally biased region" description="Basic residues" evidence="1">
    <location>
        <begin position="97"/>
        <end position="108"/>
    </location>
</feature>
<accession>A0A086T3Y6</accession>